<comment type="similarity">
    <text evidence="2 4">Belongs to the 2-oxoacid dehydrogenase family.</text>
</comment>
<gene>
    <name evidence="8" type="ORF">R7226_08810</name>
</gene>
<dbReference type="SUPFAM" id="SSF47005">
    <property type="entry name" value="Peripheral subunit-binding domain of 2-oxo acid dehydrogenase complex"/>
    <property type="match status" value="1"/>
</dbReference>
<sequence length="445" mass="45383">MPDVVMPRLSDSMEEGTIIKWLKASGDDVQRGEELVEIETDKANMVYEADASGTLEIVAEEGATLPIGETIATLGDGSAPAAKAEAPKAAAAEAKDAPAEAPAASGATATAEPAPTSPAPAGDGANGNGNGRVKASPVARRLAEELGVDLGALEGSGPNGRIVKADVEGAAKGAPAAASAAPAAAAESAAPAPAAAEKPAKEIPGPVVSGEAGIGKGETTTVELTRTQQVIARRMAESKATIPDYTVTTEVDMEAAVSLREQMKAAATETLRAPSFNDMVVKAAGLALREHPKANGAYKDGKWELYGRVNIGIAVATDDALIVPTIFDVDRKALGEISRDARALAARVRAGKITPPELSGATFTVSNLGMFGTTEFTAVITAGQAGILSVGALRDEPVVKNGQVVPGKRMSITIAADHRIINGAEAAQFLARIRELLETPFSLAF</sequence>
<evidence type="ECO:0000256" key="3">
    <source>
        <dbReference type="ARBA" id="ARBA00022823"/>
    </source>
</evidence>
<dbReference type="RefSeq" id="WP_318596704.1">
    <property type="nucleotide sequence ID" value="NZ_JAWSTH010000017.1"/>
</dbReference>
<dbReference type="InterPro" id="IPR001078">
    <property type="entry name" value="2-oxoacid_DH_actylTfrase"/>
</dbReference>
<name>A0ABU4HMF8_9ACTN</name>
<dbReference type="Pfam" id="PF00364">
    <property type="entry name" value="Biotin_lipoyl"/>
    <property type="match status" value="1"/>
</dbReference>
<comment type="caution">
    <text evidence="8">The sequence shown here is derived from an EMBL/GenBank/DDBJ whole genome shotgun (WGS) entry which is preliminary data.</text>
</comment>
<accession>A0ABU4HMF8</accession>
<evidence type="ECO:0000256" key="4">
    <source>
        <dbReference type="RuleBase" id="RU003423"/>
    </source>
</evidence>
<dbReference type="Gene3D" id="2.40.50.100">
    <property type="match status" value="1"/>
</dbReference>
<comment type="cofactor">
    <cofactor evidence="1 4">
        <name>(R)-lipoate</name>
        <dbReference type="ChEBI" id="CHEBI:83088"/>
    </cofactor>
</comment>
<dbReference type="InterPro" id="IPR004167">
    <property type="entry name" value="PSBD"/>
</dbReference>
<dbReference type="Proteomes" id="UP001284601">
    <property type="component" value="Unassembled WGS sequence"/>
</dbReference>
<proteinExistence type="inferred from homology"/>
<evidence type="ECO:0000256" key="2">
    <source>
        <dbReference type="ARBA" id="ARBA00007317"/>
    </source>
</evidence>
<dbReference type="Gene3D" id="3.30.559.10">
    <property type="entry name" value="Chloramphenicol acetyltransferase-like domain"/>
    <property type="match status" value="1"/>
</dbReference>
<feature type="domain" description="Lipoyl-binding" evidence="6">
    <location>
        <begin position="1"/>
        <end position="75"/>
    </location>
</feature>
<keyword evidence="9" id="KW-1185">Reference proteome</keyword>
<dbReference type="PANTHER" id="PTHR23151:SF90">
    <property type="entry name" value="DIHYDROLIPOYLLYSINE-RESIDUE ACETYLTRANSFERASE COMPONENT OF PYRUVATE DEHYDROGENASE COMPLEX, MITOCHONDRIAL-RELATED"/>
    <property type="match status" value="1"/>
</dbReference>
<dbReference type="InterPro" id="IPR036625">
    <property type="entry name" value="E3-bd_dom_sf"/>
</dbReference>
<keyword evidence="3 4" id="KW-0450">Lipoyl</keyword>
<feature type="domain" description="Peripheral subunit-binding (PSBD)" evidence="7">
    <location>
        <begin position="134"/>
        <end position="171"/>
    </location>
</feature>
<dbReference type="SUPFAM" id="SSF51230">
    <property type="entry name" value="Single hybrid motif"/>
    <property type="match status" value="1"/>
</dbReference>
<dbReference type="InterPro" id="IPR023213">
    <property type="entry name" value="CAT-like_dom_sf"/>
</dbReference>
<dbReference type="PROSITE" id="PS51826">
    <property type="entry name" value="PSBD"/>
    <property type="match status" value="1"/>
</dbReference>
<evidence type="ECO:0000259" key="6">
    <source>
        <dbReference type="PROSITE" id="PS50968"/>
    </source>
</evidence>
<dbReference type="GO" id="GO:0016746">
    <property type="term" value="F:acyltransferase activity"/>
    <property type="evidence" value="ECO:0007669"/>
    <property type="project" value="UniProtKB-KW"/>
</dbReference>
<feature type="compositionally biased region" description="Low complexity" evidence="5">
    <location>
        <begin position="99"/>
        <end position="123"/>
    </location>
</feature>
<keyword evidence="4 8" id="KW-0808">Transferase</keyword>
<evidence type="ECO:0000256" key="5">
    <source>
        <dbReference type="SAM" id="MobiDB-lite"/>
    </source>
</evidence>
<dbReference type="Pfam" id="PF02817">
    <property type="entry name" value="E3_binding"/>
    <property type="match status" value="1"/>
</dbReference>
<dbReference type="SUPFAM" id="SSF52777">
    <property type="entry name" value="CoA-dependent acyltransferases"/>
    <property type="match status" value="1"/>
</dbReference>
<dbReference type="InterPro" id="IPR011053">
    <property type="entry name" value="Single_hybrid_motif"/>
</dbReference>
<dbReference type="InterPro" id="IPR045257">
    <property type="entry name" value="E2/Pdx1"/>
</dbReference>
<dbReference type="CDD" id="cd06849">
    <property type="entry name" value="lipoyl_domain"/>
    <property type="match status" value="1"/>
</dbReference>
<feature type="region of interest" description="Disordered" evidence="5">
    <location>
        <begin position="84"/>
        <end position="135"/>
    </location>
</feature>
<dbReference type="Pfam" id="PF00198">
    <property type="entry name" value="2-oxoacid_dh"/>
    <property type="match status" value="1"/>
</dbReference>
<evidence type="ECO:0000259" key="7">
    <source>
        <dbReference type="PROSITE" id="PS51826"/>
    </source>
</evidence>
<protein>
    <recommendedName>
        <fullName evidence="4">Dihydrolipoamide acetyltransferase component of pyruvate dehydrogenase complex</fullName>
        <ecNumber evidence="4">2.3.1.-</ecNumber>
    </recommendedName>
</protein>
<dbReference type="PROSITE" id="PS50968">
    <property type="entry name" value="BIOTINYL_LIPOYL"/>
    <property type="match status" value="1"/>
</dbReference>
<evidence type="ECO:0000256" key="1">
    <source>
        <dbReference type="ARBA" id="ARBA00001938"/>
    </source>
</evidence>
<dbReference type="EMBL" id="JAWSTH010000017">
    <property type="protein sequence ID" value="MDW5594435.1"/>
    <property type="molecule type" value="Genomic_DNA"/>
</dbReference>
<dbReference type="Gene3D" id="4.10.320.10">
    <property type="entry name" value="E3-binding domain"/>
    <property type="match status" value="1"/>
</dbReference>
<dbReference type="EC" id="2.3.1.-" evidence="4"/>
<dbReference type="PANTHER" id="PTHR23151">
    <property type="entry name" value="DIHYDROLIPOAMIDE ACETYL/SUCCINYL-TRANSFERASE-RELATED"/>
    <property type="match status" value="1"/>
</dbReference>
<reference evidence="9" key="1">
    <citation type="submission" date="2023-07" db="EMBL/GenBank/DDBJ databases">
        <title>Conexibacter stalactiti sp. nov., isolated from stalactites in a lava cave and emended description of the genus Conexibacter.</title>
        <authorList>
            <person name="Lee S.D."/>
        </authorList>
    </citation>
    <scope>NUCLEOTIDE SEQUENCE [LARGE SCALE GENOMIC DNA]</scope>
    <source>
        <strain evidence="9">KCTC 39840</strain>
    </source>
</reference>
<dbReference type="InterPro" id="IPR000089">
    <property type="entry name" value="Biotin_lipoyl"/>
</dbReference>
<evidence type="ECO:0000313" key="8">
    <source>
        <dbReference type="EMBL" id="MDW5594435.1"/>
    </source>
</evidence>
<feature type="region of interest" description="Disordered" evidence="5">
    <location>
        <begin position="193"/>
        <end position="214"/>
    </location>
</feature>
<evidence type="ECO:0000313" key="9">
    <source>
        <dbReference type="Proteomes" id="UP001284601"/>
    </source>
</evidence>
<keyword evidence="4 8" id="KW-0012">Acyltransferase</keyword>
<organism evidence="8 9">
    <name type="scientific">Conexibacter stalactiti</name>
    <dbReference type="NCBI Taxonomy" id="1940611"/>
    <lineage>
        <taxon>Bacteria</taxon>
        <taxon>Bacillati</taxon>
        <taxon>Actinomycetota</taxon>
        <taxon>Thermoleophilia</taxon>
        <taxon>Solirubrobacterales</taxon>
        <taxon>Conexibacteraceae</taxon>
        <taxon>Conexibacter</taxon>
    </lineage>
</organism>